<keyword evidence="3" id="KW-1185">Reference proteome</keyword>
<name>A0AA88NJF7_CHASR</name>
<evidence type="ECO:0000313" key="3">
    <source>
        <dbReference type="Proteomes" id="UP001187415"/>
    </source>
</evidence>
<dbReference type="EMBL" id="JAUPFM010000002">
    <property type="protein sequence ID" value="KAK2858672.1"/>
    <property type="molecule type" value="Genomic_DNA"/>
</dbReference>
<organism evidence="2 3">
    <name type="scientific">Channa striata</name>
    <name type="common">Snakehead murrel</name>
    <name type="synonym">Ophicephalus striatus</name>
    <dbReference type="NCBI Taxonomy" id="64152"/>
    <lineage>
        <taxon>Eukaryota</taxon>
        <taxon>Metazoa</taxon>
        <taxon>Chordata</taxon>
        <taxon>Craniata</taxon>
        <taxon>Vertebrata</taxon>
        <taxon>Euteleostomi</taxon>
        <taxon>Actinopterygii</taxon>
        <taxon>Neopterygii</taxon>
        <taxon>Teleostei</taxon>
        <taxon>Neoteleostei</taxon>
        <taxon>Acanthomorphata</taxon>
        <taxon>Anabantaria</taxon>
        <taxon>Anabantiformes</taxon>
        <taxon>Channoidei</taxon>
        <taxon>Channidae</taxon>
        <taxon>Channa</taxon>
    </lineage>
</organism>
<evidence type="ECO:0000313" key="2">
    <source>
        <dbReference type="EMBL" id="KAK2858672.1"/>
    </source>
</evidence>
<dbReference type="Proteomes" id="UP001187415">
    <property type="component" value="Unassembled WGS sequence"/>
</dbReference>
<sequence length="437" mass="48615">MKILEVSSKGGFEKFVKKCGMRRIAGAISTALEGDCMGQDVRSSVPVNKKLTSSPLMYALLTENSPDYSSTRYFKKTQSTLPEKNTANNKHDASSQVKQVKSLPRFLHGQHTKAQILDHSGRTYCQPLFSLSSLRCQMASECPTDDQIRDFIEKRLARYTNASTPQSRNYASITTSEDNGESSLQYNSVTPHPTSVSEEYVERQGVKFSEIQQYSVATGQALKDDSSKFTEANVPLTPKSTVASKKQTEYPQILVNVAGTCTRNEDESPVVLTAVPPVILDELTKKHLSSSQFNCGLSYEEYNSPFSNMSKNLDVMNRESDFSQKRDIDPKSVEPIDLNKVQDVTDVSEEFQSDPSLKTPSESSKCLKLAKDSKGTFGKDKTQPLKTSTATHKKGDSLDLDKTDKRNKSRHLKGTKEVCGQRFQVVREAIVVKAIQQ</sequence>
<proteinExistence type="predicted"/>
<feature type="compositionally biased region" description="Basic and acidic residues" evidence="1">
    <location>
        <begin position="369"/>
        <end position="383"/>
    </location>
</feature>
<comment type="caution">
    <text evidence="2">The sequence shown here is derived from an EMBL/GenBank/DDBJ whole genome shotgun (WGS) entry which is preliminary data.</text>
</comment>
<feature type="compositionally biased region" description="Basic and acidic residues" evidence="1">
    <location>
        <begin position="393"/>
        <end position="406"/>
    </location>
</feature>
<feature type="region of interest" description="Disordered" evidence="1">
    <location>
        <begin position="163"/>
        <end position="197"/>
    </location>
</feature>
<feature type="compositionally biased region" description="Polar residues" evidence="1">
    <location>
        <begin position="353"/>
        <end position="364"/>
    </location>
</feature>
<gene>
    <name evidence="2" type="ORF">Q5P01_003292</name>
</gene>
<dbReference type="AlphaFoldDB" id="A0AA88NJF7"/>
<evidence type="ECO:0000256" key="1">
    <source>
        <dbReference type="SAM" id="MobiDB-lite"/>
    </source>
</evidence>
<protein>
    <submittedName>
        <fullName evidence="2">Uncharacterized protein</fullName>
    </submittedName>
</protein>
<feature type="region of interest" description="Disordered" evidence="1">
    <location>
        <begin position="344"/>
        <end position="417"/>
    </location>
</feature>
<reference evidence="2" key="1">
    <citation type="submission" date="2023-07" db="EMBL/GenBank/DDBJ databases">
        <title>Chromosome-level Genome Assembly of Striped Snakehead (Channa striata).</title>
        <authorList>
            <person name="Liu H."/>
        </authorList>
    </citation>
    <scope>NUCLEOTIDE SEQUENCE</scope>
    <source>
        <strain evidence="2">Gz</strain>
        <tissue evidence="2">Muscle</tissue>
    </source>
</reference>
<accession>A0AA88NJF7</accession>